<dbReference type="Gene3D" id="2.20.28.160">
    <property type="match status" value="1"/>
</dbReference>
<gene>
    <name evidence="1" type="ORF">S12H4_40260</name>
</gene>
<accession>X1UH25</accession>
<proteinExistence type="predicted"/>
<comment type="caution">
    <text evidence="1">The sequence shown here is derived from an EMBL/GenBank/DDBJ whole genome shotgun (WGS) entry which is preliminary data.</text>
</comment>
<dbReference type="EMBL" id="BARW01024419">
    <property type="protein sequence ID" value="GAI91644.1"/>
    <property type="molecule type" value="Genomic_DNA"/>
</dbReference>
<evidence type="ECO:0000313" key="1">
    <source>
        <dbReference type="EMBL" id="GAI91644.1"/>
    </source>
</evidence>
<name>X1UH25_9ZZZZ</name>
<protein>
    <submittedName>
        <fullName evidence="1">Uncharacterized protein</fullName>
    </submittedName>
</protein>
<sequence length="92" mass="10676">DKKIDSKEEVVKGLYDDIDNKLKEVKKNTDLKSKLSQEETNDEEIEKYEIKCPECKKDFDLELDEDDDLDGGVNVECPNCNEEVAIHKRDVK</sequence>
<dbReference type="AlphaFoldDB" id="X1UH25"/>
<feature type="non-terminal residue" evidence="1">
    <location>
        <position position="1"/>
    </location>
</feature>
<reference evidence="1" key="1">
    <citation type="journal article" date="2014" name="Front. Microbiol.">
        <title>High frequency of phylogenetically diverse reductive dehalogenase-homologous genes in deep subseafloor sedimentary metagenomes.</title>
        <authorList>
            <person name="Kawai M."/>
            <person name="Futagami T."/>
            <person name="Toyoda A."/>
            <person name="Takaki Y."/>
            <person name="Nishi S."/>
            <person name="Hori S."/>
            <person name="Arai W."/>
            <person name="Tsubouchi T."/>
            <person name="Morono Y."/>
            <person name="Uchiyama I."/>
            <person name="Ito T."/>
            <person name="Fujiyama A."/>
            <person name="Inagaki F."/>
            <person name="Takami H."/>
        </authorList>
    </citation>
    <scope>NUCLEOTIDE SEQUENCE</scope>
    <source>
        <strain evidence="1">Expedition CK06-06</strain>
    </source>
</reference>
<organism evidence="1">
    <name type="scientific">marine sediment metagenome</name>
    <dbReference type="NCBI Taxonomy" id="412755"/>
    <lineage>
        <taxon>unclassified sequences</taxon>
        <taxon>metagenomes</taxon>
        <taxon>ecological metagenomes</taxon>
    </lineage>
</organism>